<organism evidence="6 7">
    <name type="scientific">[Mycoplasma] gypis</name>
    <dbReference type="NCBI Taxonomy" id="92404"/>
    <lineage>
        <taxon>Bacteria</taxon>
        <taxon>Bacillati</taxon>
        <taxon>Mycoplasmatota</taxon>
        <taxon>Mycoplasmoidales</taxon>
        <taxon>Metamycoplasmataceae</taxon>
        <taxon>Metamycoplasma</taxon>
    </lineage>
</organism>
<sequence length="125" mass="14622">MVSKGDLIFSNSMSFGKSYIMNIDGCIHDGWLLFETYPIIFKFFLLYFLSSPISYKKYKILAAGSTVNNLNKDLIEKFMISFPNITEQRKIGSLFQKLDRLIQLYELKQQKQEAIKKALLEKMFI</sequence>
<name>A0ABZ2RNX1_9BACT</name>
<evidence type="ECO:0000256" key="4">
    <source>
        <dbReference type="SAM" id="Phobius"/>
    </source>
</evidence>
<dbReference type="PANTHER" id="PTHR30408:SF12">
    <property type="entry name" value="TYPE I RESTRICTION ENZYME MJAVIII SPECIFICITY SUBUNIT"/>
    <property type="match status" value="1"/>
</dbReference>
<keyword evidence="7" id="KW-1185">Reference proteome</keyword>
<evidence type="ECO:0000313" key="7">
    <source>
        <dbReference type="Proteomes" id="UP001460679"/>
    </source>
</evidence>
<gene>
    <name evidence="6" type="ORF">WG616_03495</name>
</gene>
<dbReference type="InterPro" id="IPR052021">
    <property type="entry name" value="Type-I_RS_S_subunit"/>
</dbReference>
<dbReference type="Pfam" id="PF01420">
    <property type="entry name" value="Methylase_S"/>
    <property type="match status" value="1"/>
</dbReference>
<dbReference type="Proteomes" id="UP001460679">
    <property type="component" value="Chromosome"/>
</dbReference>
<dbReference type="EC" id="3.1.21.-" evidence="6"/>
<evidence type="ECO:0000256" key="2">
    <source>
        <dbReference type="ARBA" id="ARBA00022747"/>
    </source>
</evidence>
<keyword evidence="6" id="KW-0540">Nuclease</keyword>
<accession>A0ABZ2RNX1</accession>
<dbReference type="PANTHER" id="PTHR30408">
    <property type="entry name" value="TYPE-1 RESTRICTION ENZYME ECOKI SPECIFICITY PROTEIN"/>
    <property type="match status" value="1"/>
</dbReference>
<reference evidence="6" key="1">
    <citation type="submission" date="2024-03" db="EMBL/GenBank/DDBJ databases">
        <title>Complete genome sequence of Mycoplasma gypis type strain B1/T1.</title>
        <authorList>
            <person name="Spergser J."/>
        </authorList>
    </citation>
    <scope>NUCLEOTIDE SEQUENCE [LARGE SCALE GENOMIC DNA]</scope>
    <source>
        <strain evidence="6">B1/T1</strain>
    </source>
</reference>
<keyword evidence="4" id="KW-0812">Transmembrane</keyword>
<dbReference type="EMBL" id="CP148066">
    <property type="protein sequence ID" value="WXL28738.1"/>
    <property type="molecule type" value="Genomic_DNA"/>
</dbReference>
<evidence type="ECO:0000256" key="3">
    <source>
        <dbReference type="ARBA" id="ARBA00023125"/>
    </source>
</evidence>
<dbReference type="InterPro" id="IPR000055">
    <property type="entry name" value="Restrct_endonuc_typeI_TRD"/>
</dbReference>
<keyword evidence="3" id="KW-0238">DNA-binding</keyword>
<dbReference type="GO" id="GO:0016787">
    <property type="term" value="F:hydrolase activity"/>
    <property type="evidence" value="ECO:0007669"/>
    <property type="project" value="UniProtKB-KW"/>
</dbReference>
<keyword evidence="4" id="KW-1133">Transmembrane helix</keyword>
<keyword evidence="6" id="KW-0255">Endonuclease</keyword>
<dbReference type="InterPro" id="IPR044946">
    <property type="entry name" value="Restrct_endonuc_typeI_TRD_sf"/>
</dbReference>
<keyword evidence="4" id="KW-0472">Membrane</keyword>
<evidence type="ECO:0000259" key="5">
    <source>
        <dbReference type="Pfam" id="PF01420"/>
    </source>
</evidence>
<comment type="similarity">
    <text evidence="1">Belongs to the type-I restriction system S methylase family.</text>
</comment>
<feature type="transmembrane region" description="Helical" evidence="4">
    <location>
        <begin position="31"/>
        <end position="49"/>
    </location>
</feature>
<feature type="domain" description="Type I restriction modification DNA specificity" evidence="5">
    <location>
        <begin position="3"/>
        <end position="113"/>
    </location>
</feature>
<dbReference type="GO" id="GO:0004519">
    <property type="term" value="F:endonuclease activity"/>
    <property type="evidence" value="ECO:0007669"/>
    <property type="project" value="UniProtKB-KW"/>
</dbReference>
<dbReference type="Gene3D" id="3.90.220.20">
    <property type="entry name" value="DNA methylase specificity domains"/>
    <property type="match status" value="1"/>
</dbReference>
<evidence type="ECO:0000256" key="1">
    <source>
        <dbReference type="ARBA" id="ARBA00010923"/>
    </source>
</evidence>
<dbReference type="SUPFAM" id="SSF116734">
    <property type="entry name" value="DNA methylase specificity domain"/>
    <property type="match status" value="1"/>
</dbReference>
<dbReference type="RefSeq" id="WP_338867680.1">
    <property type="nucleotide sequence ID" value="NZ_CP148066.1"/>
</dbReference>
<proteinExistence type="inferred from homology"/>
<keyword evidence="6" id="KW-0378">Hydrolase</keyword>
<dbReference type="Gene3D" id="1.10.287.1120">
    <property type="entry name" value="Bipartite methylase S protein"/>
    <property type="match status" value="1"/>
</dbReference>
<protein>
    <submittedName>
        <fullName evidence="6">Restriction endonuclease subunit S</fullName>
        <ecNumber evidence="6">3.1.21.-</ecNumber>
    </submittedName>
</protein>
<evidence type="ECO:0000313" key="6">
    <source>
        <dbReference type="EMBL" id="WXL28738.1"/>
    </source>
</evidence>
<keyword evidence="2" id="KW-0680">Restriction system</keyword>